<sequence length="1812" mass="200410">MNFVQQLEECLRDLAAEARKNHPGVKEASERATLKLRTLKNSYVSAVRQATSSGKEHPTTKLFQSSDLLHPFLLAANYPYASNTLLDISFRAMKLLMEADAVVPSDGLNMIRVWTIQAHVVTAYYQKHFAKELKSMQSDEKLVGEETSVPTAPPVATTTSSSWFSWGSSTASATSVADNSLSASTSLNESSSSKLSVKNAVSSSSGQTGQGSLSPTAMDKVALEILSCLLQLVERLKGYPESLTPEVWTNAMSLACLWLYNTPNRHKVQQAAQSTTVQILELLYQVNSHDSKLITNTWHDLLTLAMSSPKTLSLTGAFLLCRRSPGTTVANPPSPEFALELMTQVWKDGKFLPNDALLMKTFSLTMGLLEQISKLSVERTLRALQWSSILFQRESALFPNECREIFARIIKPIVTATDACRSHHDFEDGYVYTSKEASLEETSDSTLTDRGLKRRSESLSCFFPKPILWKASFSLEVIYTALDIESNAAGVLFDDARLVAQIAEALSHFATIGASCRDHILQIVDFCNFQHATNHKPASMRKAEIAILSGDISVFSATSQKASEKGNGNHSSVLGECIYFSLQSMLRIAYCLRDMRNSVNILEDSFAPFLAILQHFMKRFTGSPSLVSMALDGYTFLSDVCLPLENNLMQRKALLTSVSKLSLPSWGKHDPSTRLDAHHIRAIICLLKIVHQHYDIILSDWDLILWTFEELSIIPIASPLLCDEDYHAALSIAAVYERLAPFSTCFGDISVVKMVETLADICETSMRDRDIVGDSETVLPEIYYSAESQDKAVDGRGETIGGKIMSMGVKALYGSSGDENGKADGQTPIASIRTKNVFYEEYRQFFIQRLTSSKHTVRVNSLGRVPFVLMLLADVAIANSFRSKECQEVFSSQLSKLAASTPAVRPFVMDVMTLLIMTRLSDDKTFPARNLGPGKVLFRDPMLSQLLASERKETNPTIRHEIAHVDILAPLCETIRSSERADVTESALGILSMILQGAGHLLQPMAWSLVLVTITSVSGDPSLSKSRSSSPWTTCCQMGFRCFKLIIDDFLEEVPQIENGSQSNRENVLDCCLSFVKSRHDVNTSLTAIGLLWTVADQDSNADSMDLALRKLVLLASDDRVEVRNAAVNTLFSCIVGKGSSFNSERWRSCFNEAICGVYEVVASHFRSQTSGEAAQVTSSKQSRYRVVLHASRDSASKQWIATQVLVLRGLIRVLRSFFKELLDTTDIGAGEEKSTPWFQETWVRVLDFAWEAVTQEGDRESLDIRAVGIELLGTATQLTSSAGIQAAATPARVGTNMEVVNGALRSVRESTSKTAIQRAHSMATNVIRQKLFLEAFESLESFQEVISCNAERADFPSDVDLQVLHRFASSLTKVYDCCKTEELKCDSSLETLLTLNIESGEEGALERRFVGLVTSVLLASSKTSQAKYLNQSQRCCMDLLRVMAAQGSRRSFEALITVASGSFFVRKDQDGDGNESEKDAEPTKVFSVLCHEAAVIVSEEIGKESIPVESRVWVLELVLAEFNDEFGSGDVVWKKRYFKYFIPILRCGLSSTAHLSHENANDIKTRVWEKLANFLMKALTVVELGHNTTKIPRVNEIIEIIEVSTVHTPSGSSKALNEALGLGLINSFATAKRHAVLAAERSNSDFGRRSGRHRDELLVLFKLVLEHLCRLDYDNSTIRNISFEALSGALSAKQDNPERDVFIAASQYVCESLQKYENMQMVAVSLFPILSQFVGSDVVELKEAALSLLTAVDVSDLLERAKTRYTLAEHRADEAEKKVDQLKSTVKDLTKANEKLRQEVAILEASTALHA</sequence>
<accession>A0A1Z5JPT3</accession>
<dbReference type="Gene3D" id="1.25.10.10">
    <property type="entry name" value="Leucine-rich Repeat Variant"/>
    <property type="match status" value="1"/>
</dbReference>
<dbReference type="InterPro" id="IPR016024">
    <property type="entry name" value="ARM-type_fold"/>
</dbReference>
<comment type="caution">
    <text evidence="4">The sequence shown here is derived from an EMBL/GenBank/DDBJ whole genome shotgun (WGS) entry which is preliminary data.</text>
</comment>
<evidence type="ECO:0000259" key="3">
    <source>
        <dbReference type="Pfam" id="PF16213"/>
    </source>
</evidence>
<keyword evidence="1" id="KW-0175">Coiled coil</keyword>
<evidence type="ECO:0000313" key="4">
    <source>
        <dbReference type="EMBL" id="GAX16027.1"/>
    </source>
</evidence>
<organism evidence="4 5">
    <name type="scientific">Fistulifera solaris</name>
    <name type="common">Oleaginous diatom</name>
    <dbReference type="NCBI Taxonomy" id="1519565"/>
    <lineage>
        <taxon>Eukaryota</taxon>
        <taxon>Sar</taxon>
        <taxon>Stramenopiles</taxon>
        <taxon>Ochrophyta</taxon>
        <taxon>Bacillariophyta</taxon>
        <taxon>Bacillariophyceae</taxon>
        <taxon>Bacillariophycidae</taxon>
        <taxon>Naviculales</taxon>
        <taxon>Naviculaceae</taxon>
        <taxon>Fistulifera</taxon>
    </lineage>
</organism>
<dbReference type="Pfam" id="PF16206">
    <property type="entry name" value="Mon2_C"/>
    <property type="match status" value="1"/>
</dbReference>
<dbReference type="InterPro" id="IPR011989">
    <property type="entry name" value="ARM-like"/>
</dbReference>
<feature type="coiled-coil region" evidence="1">
    <location>
        <begin position="1759"/>
        <end position="1807"/>
    </location>
</feature>
<protein>
    <submittedName>
        <fullName evidence="4">Uncharacterized protein</fullName>
    </submittedName>
</protein>
<name>A0A1Z5JPT3_FISSO</name>
<dbReference type="OrthoDB" id="294853at2759"/>
<dbReference type="EMBL" id="BDSP01000100">
    <property type="protein sequence ID" value="GAX16027.1"/>
    <property type="molecule type" value="Genomic_DNA"/>
</dbReference>
<feature type="domain" description="Mon2 C-terminal" evidence="2">
    <location>
        <begin position="1111"/>
        <end position="1217"/>
    </location>
</feature>
<dbReference type="InterPro" id="IPR032817">
    <property type="entry name" value="Mon2_C"/>
</dbReference>
<evidence type="ECO:0000313" key="5">
    <source>
        <dbReference type="Proteomes" id="UP000198406"/>
    </source>
</evidence>
<dbReference type="SUPFAM" id="SSF48371">
    <property type="entry name" value="ARM repeat"/>
    <property type="match status" value="2"/>
</dbReference>
<proteinExistence type="predicted"/>
<dbReference type="Proteomes" id="UP000198406">
    <property type="component" value="Unassembled WGS sequence"/>
</dbReference>
<feature type="domain" description="Mon2/Sec7/BIG1-like dimerisation and cyclophilin-binding" evidence="3">
    <location>
        <begin position="2"/>
        <end position="102"/>
    </location>
</feature>
<evidence type="ECO:0000256" key="1">
    <source>
        <dbReference type="SAM" id="Coils"/>
    </source>
</evidence>
<dbReference type="InParanoid" id="A0A1Z5JPT3"/>
<dbReference type="InterPro" id="IPR032629">
    <property type="entry name" value="DCB_dom"/>
</dbReference>
<reference evidence="4 5" key="1">
    <citation type="journal article" date="2015" name="Plant Cell">
        <title>Oil accumulation by the oleaginous diatom Fistulifera solaris as revealed by the genome and transcriptome.</title>
        <authorList>
            <person name="Tanaka T."/>
            <person name="Maeda Y."/>
            <person name="Veluchamy A."/>
            <person name="Tanaka M."/>
            <person name="Abida H."/>
            <person name="Marechal E."/>
            <person name="Bowler C."/>
            <person name="Muto M."/>
            <person name="Sunaga Y."/>
            <person name="Tanaka M."/>
            <person name="Yoshino T."/>
            <person name="Taniguchi T."/>
            <person name="Fukuda Y."/>
            <person name="Nemoto M."/>
            <person name="Matsumoto M."/>
            <person name="Wong P.S."/>
            <person name="Aburatani S."/>
            <person name="Fujibuchi W."/>
        </authorList>
    </citation>
    <scope>NUCLEOTIDE SEQUENCE [LARGE SCALE GENOMIC DNA]</scope>
    <source>
        <strain evidence="4 5">JPCC DA0580</strain>
    </source>
</reference>
<evidence type="ECO:0000259" key="2">
    <source>
        <dbReference type="Pfam" id="PF16206"/>
    </source>
</evidence>
<dbReference type="Pfam" id="PF16213">
    <property type="entry name" value="DCB"/>
    <property type="match status" value="1"/>
</dbReference>
<gene>
    <name evidence="4" type="ORF">FisN_22Hh115</name>
</gene>
<keyword evidence="5" id="KW-1185">Reference proteome</keyword>